<dbReference type="Proteomes" id="UP000780801">
    <property type="component" value="Unassembled WGS sequence"/>
</dbReference>
<sequence length="509" mass="57731">MDPDSDRYYFYGGIDDNFVAYPSLYLLDLPARNWTVLSMKGDLRFISACAVTNRAFVAWGGKSNSTSSPVSDFEPIVFDLKEKAWTKKFVVEYIPPPPKPKPKPTSTSTSTSTSLLPPPPTSPPPVITPSPIPNPRDGGSDGSIDNKEEPSSAPVDQDQGGLNTVAIAGGVGGGAVFISLVAFIFCLRQGYKKRQKDDSKGDPPRRLTQGTRPRDGRRGSWSSGEEEDLKTRRSEYRKATHSREEEYADDFRIKESSSFLGERSGRDLAQTWRRQRQDSFSDRDLRSSKQKGFSYRNELDLSGARSREMEERSSTMSGYRSLENRQDLDYDWDRRQRTPARNETTRKKQQEPSIDGSERHYSRHLDHQSTSESQPSPTAQRSHLKSYRGSQPRDPQHSSPIHIGLQFDYVQPNDPQYVSEKISTPLEDLQYIDPYIDSPPLAENYYDNQDIQHSWQIKSQRRDPQDGVTQYFNPSFGSVQPGNPQTRESQRGSLLNNGNQRGRPLEAFR</sequence>
<feature type="region of interest" description="Disordered" evidence="1">
    <location>
        <begin position="96"/>
        <end position="160"/>
    </location>
</feature>
<feature type="compositionally biased region" description="Basic and acidic residues" evidence="1">
    <location>
        <begin position="195"/>
        <end position="205"/>
    </location>
</feature>
<feature type="transmembrane region" description="Helical" evidence="2">
    <location>
        <begin position="165"/>
        <end position="187"/>
    </location>
</feature>
<name>A0A9P6FSE9_9FUNG</name>
<keyword evidence="2" id="KW-0472">Membrane</keyword>
<feature type="compositionally biased region" description="Basic and acidic residues" evidence="1">
    <location>
        <begin position="343"/>
        <end position="369"/>
    </location>
</feature>
<organism evidence="3 4">
    <name type="scientific">Lunasporangiospora selenospora</name>
    <dbReference type="NCBI Taxonomy" id="979761"/>
    <lineage>
        <taxon>Eukaryota</taxon>
        <taxon>Fungi</taxon>
        <taxon>Fungi incertae sedis</taxon>
        <taxon>Mucoromycota</taxon>
        <taxon>Mortierellomycotina</taxon>
        <taxon>Mortierellomycetes</taxon>
        <taxon>Mortierellales</taxon>
        <taxon>Mortierellaceae</taxon>
        <taxon>Lunasporangiospora</taxon>
    </lineage>
</organism>
<keyword evidence="4" id="KW-1185">Reference proteome</keyword>
<evidence type="ECO:0008006" key="5">
    <source>
        <dbReference type="Google" id="ProtNLM"/>
    </source>
</evidence>
<accession>A0A9P6FSE9</accession>
<keyword evidence="2" id="KW-0812">Transmembrane</keyword>
<feature type="region of interest" description="Disordered" evidence="1">
    <location>
        <begin position="270"/>
        <end position="400"/>
    </location>
</feature>
<dbReference type="Gene3D" id="2.120.10.80">
    <property type="entry name" value="Kelch-type beta propeller"/>
    <property type="match status" value="1"/>
</dbReference>
<keyword evidence="2" id="KW-1133">Transmembrane helix</keyword>
<feature type="region of interest" description="Disordered" evidence="1">
    <location>
        <begin position="455"/>
        <end position="509"/>
    </location>
</feature>
<feature type="compositionally biased region" description="Low complexity" evidence="1">
    <location>
        <begin position="104"/>
        <end position="115"/>
    </location>
</feature>
<evidence type="ECO:0000256" key="1">
    <source>
        <dbReference type="SAM" id="MobiDB-lite"/>
    </source>
</evidence>
<feature type="compositionally biased region" description="Basic and acidic residues" evidence="1">
    <location>
        <begin position="322"/>
        <end position="336"/>
    </location>
</feature>
<feature type="compositionally biased region" description="Basic and acidic residues" evidence="1">
    <location>
        <begin position="229"/>
        <end position="249"/>
    </location>
</feature>
<evidence type="ECO:0000313" key="3">
    <source>
        <dbReference type="EMBL" id="KAF9580965.1"/>
    </source>
</evidence>
<feature type="compositionally biased region" description="Polar residues" evidence="1">
    <location>
        <begin position="370"/>
        <end position="381"/>
    </location>
</feature>
<feature type="compositionally biased region" description="Polar residues" evidence="1">
    <location>
        <begin position="467"/>
        <end position="500"/>
    </location>
</feature>
<dbReference type="SUPFAM" id="SSF50965">
    <property type="entry name" value="Galactose oxidase, central domain"/>
    <property type="match status" value="1"/>
</dbReference>
<evidence type="ECO:0000256" key="2">
    <source>
        <dbReference type="SAM" id="Phobius"/>
    </source>
</evidence>
<dbReference type="InterPro" id="IPR011043">
    <property type="entry name" value="Gal_Oxase/kelch_b-propeller"/>
</dbReference>
<proteinExistence type="predicted"/>
<reference evidence="3" key="1">
    <citation type="journal article" date="2020" name="Fungal Divers.">
        <title>Resolving the Mortierellaceae phylogeny through synthesis of multi-gene phylogenetics and phylogenomics.</title>
        <authorList>
            <person name="Vandepol N."/>
            <person name="Liber J."/>
            <person name="Desiro A."/>
            <person name="Na H."/>
            <person name="Kennedy M."/>
            <person name="Barry K."/>
            <person name="Grigoriev I.V."/>
            <person name="Miller A.N."/>
            <person name="O'Donnell K."/>
            <person name="Stajich J.E."/>
            <person name="Bonito G."/>
        </authorList>
    </citation>
    <scope>NUCLEOTIDE SEQUENCE</scope>
    <source>
        <strain evidence="3">KOD1015</strain>
    </source>
</reference>
<feature type="compositionally biased region" description="Pro residues" evidence="1">
    <location>
        <begin position="116"/>
        <end position="134"/>
    </location>
</feature>
<evidence type="ECO:0000313" key="4">
    <source>
        <dbReference type="Proteomes" id="UP000780801"/>
    </source>
</evidence>
<protein>
    <recommendedName>
        <fullName evidence="5">Kelch motif-containing protein</fullName>
    </recommendedName>
</protein>
<comment type="caution">
    <text evidence="3">The sequence shown here is derived from an EMBL/GenBank/DDBJ whole genome shotgun (WGS) entry which is preliminary data.</text>
</comment>
<dbReference type="AlphaFoldDB" id="A0A9P6FSE9"/>
<feature type="region of interest" description="Disordered" evidence="1">
    <location>
        <begin position="192"/>
        <end position="249"/>
    </location>
</feature>
<gene>
    <name evidence="3" type="ORF">BGW38_002187</name>
</gene>
<dbReference type="InterPro" id="IPR015915">
    <property type="entry name" value="Kelch-typ_b-propeller"/>
</dbReference>
<dbReference type="EMBL" id="JAABOA010001746">
    <property type="protein sequence ID" value="KAF9580965.1"/>
    <property type="molecule type" value="Genomic_DNA"/>
</dbReference>
<feature type="compositionally biased region" description="Basic and acidic residues" evidence="1">
    <location>
        <begin position="275"/>
        <end position="287"/>
    </location>
</feature>